<comment type="similarity">
    <text evidence="1">Belongs to the UxaA family.</text>
</comment>
<dbReference type="EMBL" id="JACVVD010000002">
    <property type="protein sequence ID" value="MBD0380112.1"/>
    <property type="molecule type" value="Genomic_DNA"/>
</dbReference>
<reference evidence="5" key="1">
    <citation type="submission" date="2020-09" db="EMBL/GenBank/DDBJ databases">
        <title>Draft Genome Sequence of Paenibacillus sp. WST5.</title>
        <authorList>
            <person name="Bao Z."/>
        </authorList>
    </citation>
    <scope>NUCLEOTIDE SEQUENCE</scope>
    <source>
        <strain evidence="5">WST5</strain>
    </source>
</reference>
<evidence type="ECO:0000259" key="3">
    <source>
        <dbReference type="Pfam" id="PF04295"/>
    </source>
</evidence>
<protein>
    <submittedName>
        <fullName evidence="5">UxaA family hydrolase</fullName>
    </submittedName>
</protein>
<evidence type="ECO:0000313" key="6">
    <source>
        <dbReference type="Proteomes" id="UP000650466"/>
    </source>
</evidence>
<keyword evidence="6" id="KW-1185">Reference proteome</keyword>
<keyword evidence="5" id="KW-0378">Hydrolase</keyword>
<dbReference type="InterPro" id="IPR048332">
    <property type="entry name" value="GD_AH_C"/>
</dbReference>
<dbReference type="AlphaFoldDB" id="A0A926QJ82"/>
<name>A0A926QJ82_9BACL</name>
<dbReference type="GO" id="GO:0016829">
    <property type="term" value="F:lyase activity"/>
    <property type="evidence" value="ECO:0007669"/>
    <property type="project" value="UniProtKB-KW"/>
</dbReference>
<evidence type="ECO:0000259" key="4">
    <source>
        <dbReference type="Pfam" id="PF20629"/>
    </source>
</evidence>
<accession>A0A926QJ82</accession>
<dbReference type="PANTHER" id="PTHR30536:SF5">
    <property type="entry name" value="ALTRONATE DEHYDRATASE"/>
    <property type="match status" value="1"/>
</dbReference>
<dbReference type="Proteomes" id="UP000650466">
    <property type="component" value="Unassembled WGS sequence"/>
</dbReference>
<keyword evidence="2" id="KW-0456">Lyase</keyword>
<feature type="domain" description="D-galactarate/Altronate dehydratase second" evidence="3">
    <location>
        <begin position="6"/>
        <end position="133"/>
    </location>
</feature>
<dbReference type="RefSeq" id="WP_188173874.1">
    <property type="nucleotide sequence ID" value="NZ_JACVVD010000002.1"/>
</dbReference>
<dbReference type="Pfam" id="PF04295">
    <property type="entry name" value="GD_AH_second"/>
    <property type="match status" value="1"/>
</dbReference>
<evidence type="ECO:0000256" key="2">
    <source>
        <dbReference type="ARBA" id="ARBA00023239"/>
    </source>
</evidence>
<proteinExistence type="inferred from homology"/>
<dbReference type="GO" id="GO:0016787">
    <property type="term" value="F:hydrolase activity"/>
    <property type="evidence" value="ECO:0007669"/>
    <property type="project" value="UniProtKB-KW"/>
</dbReference>
<gene>
    <name evidence="5" type="ORF">ICC18_08315</name>
</gene>
<dbReference type="InterPro" id="IPR007392">
    <property type="entry name" value="GD_AH_second"/>
</dbReference>
<dbReference type="Pfam" id="PF20629">
    <property type="entry name" value="GD_AH_C"/>
    <property type="match status" value="1"/>
</dbReference>
<dbReference type="InterPro" id="IPR052172">
    <property type="entry name" value="UxaA_altronate/galactarate_dh"/>
</dbReference>
<feature type="domain" description="D-galactarate/Altronate dehydratase C-terminal" evidence="4">
    <location>
        <begin position="145"/>
        <end position="383"/>
    </location>
</feature>
<organism evidence="5 6">
    <name type="scientific">Paenibacillus sedimenti</name>
    <dbReference type="NCBI Taxonomy" id="2770274"/>
    <lineage>
        <taxon>Bacteria</taxon>
        <taxon>Bacillati</taxon>
        <taxon>Bacillota</taxon>
        <taxon>Bacilli</taxon>
        <taxon>Bacillales</taxon>
        <taxon>Paenibacillaceae</taxon>
        <taxon>Paenibacillus</taxon>
    </lineage>
</organism>
<dbReference type="PANTHER" id="PTHR30536">
    <property type="entry name" value="ALTRONATE/GALACTARATE DEHYDRATASE"/>
    <property type="match status" value="1"/>
</dbReference>
<evidence type="ECO:0000313" key="5">
    <source>
        <dbReference type="EMBL" id="MBD0380112.1"/>
    </source>
</evidence>
<comment type="caution">
    <text evidence="5">The sequence shown here is derived from an EMBL/GenBank/DDBJ whole genome shotgun (WGS) entry which is preliminary data.</text>
</comment>
<dbReference type="GO" id="GO:0019698">
    <property type="term" value="P:D-galacturonate catabolic process"/>
    <property type="evidence" value="ECO:0007669"/>
    <property type="project" value="TreeGrafter"/>
</dbReference>
<sequence length="386" mass="40814">MRTIPAYLRPNGDIGIRNHLLVIPTVICSNQVCSRIVQSVPDTVAIPHQHGCSQIGADKDRTFDVLAGTGKNPNVGGVIIVSLGCEVVDPEQLAEEIRKTGKPVEFFDIQSVGGSVKAIQYGIELARRMRAELDEQRKAEVPIGKLKVGVKCGGSDATSGLASNPALGAAADLLIAEGGGIVIGETTEIIGAEHVLAERCASTETREQLFYIVERFEKEVDRMGADMRGGNPSPGNIAGGLTTIEEKSLGCISKCGTAPIEGIIEYAEEIPEGGLFFMDSPGNDIECVSGMAAGGAHIVCFTTGRGTPTGAAVVPVIKITGNHKTFRHMEDNMDVDVSDILNGTFSLQQAGERIWQEIAEVAGGKLTKAEILGHQEFSINRIGPSL</sequence>
<evidence type="ECO:0000256" key="1">
    <source>
        <dbReference type="ARBA" id="ARBA00010986"/>
    </source>
</evidence>